<dbReference type="PANTHER" id="PTHR23416">
    <property type="entry name" value="SIALIC ACID SYNTHASE-RELATED"/>
    <property type="match status" value="1"/>
</dbReference>
<protein>
    <submittedName>
        <fullName evidence="4">Maltose acetyltransferase</fullName>
    </submittedName>
</protein>
<evidence type="ECO:0000313" key="5">
    <source>
        <dbReference type="Proteomes" id="UP000758155"/>
    </source>
</evidence>
<accession>A0A9P4WG17</accession>
<dbReference type="InterPro" id="IPR001451">
    <property type="entry name" value="Hexapep"/>
</dbReference>
<dbReference type="SMART" id="SM01266">
    <property type="entry name" value="Mac"/>
    <property type="match status" value="1"/>
</dbReference>
<dbReference type="Proteomes" id="UP000758155">
    <property type="component" value="Unassembled WGS sequence"/>
</dbReference>
<dbReference type="InterPro" id="IPR011004">
    <property type="entry name" value="Trimer_LpxA-like_sf"/>
</dbReference>
<comment type="caution">
    <text evidence="4">The sequence shown here is derived from an EMBL/GenBank/DDBJ whole genome shotgun (WGS) entry which is preliminary data.</text>
</comment>
<keyword evidence="2" id="KW-0808">Transferase</keyword>
<sequence length="214" mass="23465">MFHCTQPPLSLKSEKNKMLAGKPFLSNAAQLIGERDLSSQASYRFNTAVQEDFDERARLFKRIIAAEWIYPRAGERQVTGHLGHGVNISVPFHCNYGYNLFIGDNAVLGPGCQLLDSGRIVIGRNTRIGARVTISTLEEPTASRPMEGSERTETAREVYIGENAYIGDGCVIIGGVHIGDNAIVRAGSVVIQDIPANCIVFGNPTKARQVDWEF</sequence>
<gene>
    <name evidence="4" type="primary">CAS91_3</name>
    <name evidence="4" type="ORF">E8E12_000598</name>
</gene>
<dbReference type="OrthoDB" id="25818at2759"/>
<reference evidence="4" key="1">
    <citation type="submission" date="2019-04" db="EMBL/GenBank/DDBJ databases">
        <title>Sequencing of skin fungus with MAO and IRED activity.</title>
        <authorList>
            <person name="Marsaioli A.J."/>
            <person name="Bonatto J.M.C."/>
            <person name="Reis Junior O."/>
        </authorList>
    </citation>
    <scope>NUCLEOTIDE SEQUENCE</scope>
    <source>
        <strain evidence="4">28M1</strain>
    </source>
</reference>
<proteinExistence type="inferred from homology"/>
<evidence type="ECO:0000259" key="3">
    <source>
        <dbReference type="SMART" id="SM01266"/>
    </source>
</evidence>
<name>A0A9P4WG17_9PLEO</name>
<keyword evidence="5" id="KW-1185">Reference proteome</keyword>
<feature type="domain" description="Maltose/galactoside acetyltransferase" evidence="3">
    <location>
        <begin position="15"/>
        <end position="67"/>
    </location>
</feature>
<organism evidence="4 5">
    <name type="scientific">Didymella heteroderae</name>
    <dbReference type="NCBI Taxonomy" id="1769908"/>
    <lineage>
        <taxon>Eukaryota</taxon>
        <taxon>Fungi</taxon>
        <taxon>Dikarya</taxon>
        <taxon>Ascomycota</taxon>
        <taxon>Pezizomycotina</taxon>
        <taxon>Dothideomycetes</taxon>
        <taxon>Pleosporomycetidae</taxon>
        <taxon>Pleosporales</taxon>
        <taxon>Pleosporineae</taxon>
        <taxon>Didymellaceae</taxon>
        <taxon>Didymella</taxon>
    </lineage>
</organism>
<dbReference type="Gene3D" id="2.160.10.10">
    <property type="entry name" value="Hexapeptide repeat proteins"/>
    <property type="match status" value="1"/>
</dbReference>
<dbReference type="Pfam" id="PF12464">
    <property type="entry name" value="Mac"/>
    <property type="match status" value="1"/>
</dbReference>
<dbReference type="EMBL" id="SWKV01000161">
    <property type="protein sequence ID" value="KAF3031332.1"/>
    <property type="molecule type" value="Genomic_DNA"/>
</dbReference>
<dbReference type="Pfam" id="PF14602">
    <property type="entry name" value="Hexapep_2"/>
    <property type="match status" value="1"/>
</dbReference>
<evidence type="ECO:0000256" key="1">
    <source>
        <dbReference type="ARBA" id="ARBA00007274"/>
    </source>
</evidence>
<evidence type="ECO:0000256" key="2">
    <source>
        <dbReference type="ARBA" id="ARBA00022679"/>
    </source>
</evidence>
<dbReference type="AlphaFoldDB" id="A0A9P4WG17"/>
<dbReference type="InterPro" id="IPR024688">
    <property type="entry name" value="Mac_dom"/>
</dbReference>
<dbReference type="PANTHER" id="PTHR23416:SF76">
    <property type="entry name" value="ZN(II)2CYS6 TRANSCRIPTION FACTOR (EUROFUNG)"/>
    <property type="match status" value="1"/>
</dbReference>
<evidence type="ECO:0000313" key="4">
    <source>
        <dbReference type="EMBL" id="KAF3031332.1"/>
    </source>
</evidence>
<dbReference type="GO" id="GO:0008374">
    <property type="term" value="F:O-acyltransferase activity"/>
    <property type="evidence" value="ECO:0007669"/>
    <property type="project" value="TreeGrafter"/>
</dbReference>
<comment type="similarity">
    <text evidence="1">Belongs to the transferase hexapeptide repeat family.</text>
</comment>
<dbReference type="InterPro" id="IPR051159">
    <property type="entry name" value="Hexapeptide_acetyltransf"/>
</dbReference>
<dbReference type="Pfam" id="PF00132">
    <property type="entry name" value="Hexapep"/>
    <property type="match status" value="1"/>
</dbReference>
<dbReference type="SUPFAM" id="SSF51161">
    <property type="entry name" value="Trimeric LpxA-like enzymes"/>
    <property type="match status" value="1"/>
</dbReference>
<dbReference type="GO" id="GO:0016407">
    <property type="term" value="F:acetyltransferase activity"/>
    <property type="evidence" value="ECO:0007669"/>
    <property type="project" value="InterPro"/>
</dbReference>